<protein>
    <submittedName>
        <fullName evidence="1">Uncharacterized protein</fullName>
    </submittedName>
</protein>
<proteinExistence type="predicted"/>
<reference evidence="1 2" key="1">
    <citation type="submission" date="2015-01" db="EMBL/GenBank/DDBJ databases">
        <authorList>
            <person name="Xiang T."/>
            <person name="Song Y."/>
            <person name="Huang L."/>
            <person name="Wang B."/>
            <person name="Wu P."/>
        </authorList>
    </citation>
    <scope>NUCLEOTIDE SEQUENCE [LARGE SCALE GENOMIC DNA]</scope>
    <source>
        <strain evidence="1 2">CcD93</strain>
    </source>
</reference>
<dbReference type="Proteomes" id="UP000038200">
    <property type="component" value="Unassembled WGS sequence"/>
</dbReference>
<name>A0A0B7IQR8_9FLAO</name>
<accession>A0A0B7IQR8</accession>
<sequence length="66" mass="7975">MLIFNTIKYTDKINLKNKRLKILLLIYFDYICSVKLLRLNKIYYAKISIIARFITAWFTSSDETNY</sequence>
<evidence type="ECO:0000313" key="2">
    <source>
        <dbReference type="Proteomes" id="UP000038200"/>
    </source>
</evidence>
<organism evidence="1 2">
    <name type="scientific">Capnocytophaga canis</name>
    <dbReference type="NCBI Taxonomy" id="1848903"/>
    <lineage>
        <taxon>Bacteria</taxon>
        <taxon>Pseudomonadati</taxon>
        <taxon>Bacteroidota</taxon>
        <taxon>Flavobacteriia</taxon>
        <taxon>Flavobacteriales</taxon>
        <taxon>Flavobacteriaceae</taxon>
        <taxon>Capnocytophaga</taxon>
    </lineage>
</organism>
<gene>
    <name evidence="1" type="ORF">CCAND93_230015</name>
</gene>
<dbReference type="AlphaFoldDB" id="A0A0B7IQR8"/>
<evidence type="ECO:0000313" key="1">
    <source>
        <dbReference type="EMBL" id="CEN52308.1"/>
    </source>
</evidence>
<dbReference type="EMBL" id="CDOL01000146">
    <property type="protein sequence ID" value="CEN52308.1"/>
    <property type="molecule type" value="Genomic_DNA"/>
</dbReference>